<reference evidence="3 4" key="1">
    <citation type="journal article" date="2018" name="Mol. Biol. Evol.">
        <title>Broad Genomic Sampling Reveals a Smut Pathogenic Ancestry of the Fungal Clade Ustilaginomycotina.</title>
        <authorList>
            <person name="Kijpornyongpan T."/>
            <person name="Mondo S.J."/>
            <person name="Barry K."/>
            <person name="Sandor L."/>
            <person name="Lee J."/>
            <person name="Lipzen A."/>
            <person name="Pangilinan J."/>
            <person name="LaButti K."/>
            <person name="Hainaut M."/>
            <person name="Henrissat B."/>
            <person name="Grigoriev I.V."/>
            <person name="Spatafora J.W."/>
            <person name="Aime M.C."/>
        </authorList>
    </citation>
    <scope>NUCLEOTIDE SEQUENCE [LARGE SCALE GENOMIC DNA]</scope>
    <source>
        <strain evidence="3 4">MCA 3645</strain>
    </source>
</reference>
<feature type="region of interest" description="Disordered" evidence="1">
    <location>
        <begin position="1"/>
        <end position="25"/>
    </location>
</feature>
<evidence type="ECO:0000313" key="4">
    <source>
        <dbReference type="Proteomes" id="UP000246740"/>
    </source>
</evidence>
<evidence type="ECO:0000313" key="3">
    <source>
        <dbReference type="EMBL" id="PWY99814.1"/>
    </source>
</evidence>
<keyword evidence="2" id="KW-0812">Transmembrane</keyword>
<accession>A0A317XNC8</accession>
<organism evidence="3 4">
    <name type="scientific">Testicularia cyperi</name>
    <dbReference type="NCBI Taxonomy" id="1882483"/>
    <lineage>
        <taxon>Eukaryota</taxon>
        <taxon>Fungi</taxon>
        <taxon>Dikarya</taxon>
        <taxon>Basidiomycota</taxon>
        <taxon>Ustilaginomycotina</taxon>
        <taxon>Ustilaginomycetes</taxon>
        <taxon>Ustilaginales</taxon>
        <taxon>Anthracoideaceae</taxon>
        <taxon>Testicularia</taxon>
    </lineage>
</organism>
<dbReference type="InParanoid" id="A0A317XNC8"/>
<gene>
    <name evidence="3" type="ORF">BCV70DRAFT_200726</name>
</gene>
<protein>
    <submittedName>
        <fullName evidence="3">Uncharacterized protein</fullName>
    </submittedName>
</protein>
<keyword evidence="2" id="KW-0472">Membrane</keyword>
<feature type="transmembrane region" description="Helical" evidence="2">
    <location>
        <begin position="47"/>
        <end position="70"/>
    </location>
</feature>
<keyword evidence="2" id="KW-1133">Transmembrane helix</keyword>
<proteinExistence type="predicted"/>
<feature type="compositionally biased region" description="Low complexity" evidence="1">
    <location>
        <begin position="1"/>
        <end position="18"/>
    </location>
</feature>
<evidence type="ECO:0000256" key="1">
    <source>
        <dbReference type="SAM" id="MobiDB-lite"/>
    </source>
</evidence>
<dbReference type="EMBL" id="KZ819194">
    <property type="protein sequence ID" value="PWY99814.1"/>
    <property type="molecule type" value="Genomic_DNA"/>
</dbReference>
<dbReference type="AlphaFoldDB" id="A0A317XNC8"/>
<sequence>MRAGATTTSTPSVPSFSHPQPPERAERVAIVPPCATSQIRYRFSTRLSMVATPGVICAPSTMHVAILFAFSPL</sequence>
<evidence type="ECO:0000256" key="2">
    <source>
        <dbReference type="SAM" id="Phobius"/>
    </source>
</evidence>
<name>A0A317XNC8_9BASI</name>
<dbReference type="Proteomes" id="UP000246740">
    <property type="component" value="Unassembled WGS sequence"/>
</dbReference>
<keyword evidence="4" id="KW-1185">Reference proteome</keyword>